<dbReference type="EMBL" id="CAJPEX010000323">
    <property type="protein sequence ID" value="CAG0915089.1"/>
    <property type="molecule type" value="Genomic_DNA"/>
</dbReference>
<evidence type="ECO:0000256" key="2">
    <source>
        <dbReference type="SAM" id="MobiDB-lite"/>
    </source>
</evidence>
<dbReference type="EMBL" id="OA882360">
    <property type="protein sequence ID" value="CAD7274937.1"/>
    <property type="molecule type" value="Genomic_DNA"/>
</dbReference>
<evidence type="ECO:0000256" key="1">
    <source>
        <dbReference type="SAM" id="Coils"/>
    </source>
</evidence>
<accession>A0A7R9BJG1</accession>
<evidence type="ECO:0000313" key="3">
    <source>
        <dbReference type="EMBL" id="CAD7274937.1"/>
    </source>
</evidence>
<sequence length="1774" mass="198360">MIHVFTGDRLTDFHRVGDDQGLPNPGPKINVNRSDAWSHVVLPDNRVVALLASDTGIYGFALDSTSHIKPYFHYTLANSTFTQFSRLTPIVVGNRAFLALTGGIPAISGNNNDNVYDLGTIPEVPAWETTTTHEDKVKQCLGNLETLLAEKMEVLSRVRENLKSCIPVDGSRGLTYTNLRINGNLNIGDAKIREISALPGEEFMRSENKLRSTVSKLKKMVGSMEESVNNLVLMQKKKSDDAQKIISFKTLTMVANQNTTVLGKNIGELIENGVTSSNEQVISGNWRVTNCQINGLQTSKINNVPTEDIVVANEPTEFKGKMTFANNVHFNDTVTLKENCTLNKMSVRNICNRNERTSFQSLTIGVLQAGRITAKGRVNGVENIADHLRTFLNKDDPQQFSTSPITLNKVTVEKGNIKVRTINGIDAQELNKIAQVENGVLKINGDVHISGKLQAKNTTVRGERKMNATEDVTVFNGDVIVKNLFSAKVVNTDTINGILCSKIVDTSQNNITFKTMPVFRNLNIDQLVMPPKKTIDSLDLSSDLTLSPTSMESLVITEDTTVQNLEVKNVLGIKRYNGNDFDEQLKACARFDVQNLNFHEIKAEKVVFKTSVEVDKFNNVSLENYVKLHSDQVQFIQRPMVFSHATFLSLDPQGQFHSGEECNVLNALSDAVLVSPDIPNIDVNGTKTIRMLQTNDADFETLNNYDARKLFGSDKEYDYRSPIRFSDELVLRGDAWIFENFTAESYNDVKIKEAFENAVYVTPSTDGKPLEFCGNVTFGELNANAVNVDWIDGHINVAKTLQNGIECDTDRNSVQHIEAQHATVKGWLTCENLNNVSLTHFMKYELVSRNRPMEISGKVRFKELSVNQFVGPIDNVDVGQKLSNALTTHSSQTCTCQLSAQGNVSIKHLIVNDSLAEVPISDLMYTDDSLQLTEGTTAVFKQGLTIDRSFFTDNAEFRGNTKSCSPVKVYKSLKSYTSMTSPEEVRQIRSADNMRVTGNCQVDMLNGFSANELPHGLVRKDISSPQYVSSVHFHKGFHAENLNVTTVGDVQDVPSLLDQLWDPEDEMKPLRNLQIEGKCSIKKLIAKLSNNVTINGRNLSAEAANLVSPTEREVLIHQPSTFKNLTCKQAEISGSLNNISSLDDIIRKNDSRVISEPLTFAKGLTVKNLEATMLNNWPFKQKLENLLTSDKVQKIPELRTRENVKIGTLCVNKGINNLKPKEIVTTSETQNGEMPGNVKVQGTVHVYGNCEVKRINDQDGDTFLSDYVTVDREMTFDNVEFTEKFELGKDAEIHVADIIDDYDETPVEHLVQYEKRLAGNGNIPQTQARDALKALENELERKRTEMAEKKGCGMMSKFEMRDMYRYQGGVRMLLLKRPSGLSPQILMHKDTSAGFCTSRETVHLSVEPQNHKLLFVAEYQGTTYAHHPQSGNVYGIKVSTNVFADMRENFVQRCFGPETHRFTTVKSFPVADVKFAEDQVIRSPKNESNDQPSTSLAVSSTGSQSPEGLSRRKRTLTDLKLDLNLSVGDVSFVEWNNRIFVIIGYKYDHVKDTTRSQLDVLEYDNANNYFVRKSDIFIETNGVESIATLSTPEYFYCAVCNNYDSVNKTGVLKSAIYRMGVKDEKFELMVEVETYFCSNVIAFMLQRPVIIFAQHHANTKEGNPFSKNPLVYQLAHPEDITDPSMPFVVSKLKHSVAVNNMAFVKFKGQSYVIAVSSVQKKCVIYLDKGPEQFVKWQTLAVPEATSVIAFPDKTGVTLFLTTRTALISYRSFIL</sequence>
<keyword evidence="1" id="KW-0175">Coiled coil</keyword>
<feature type="coiled-coil region" evidence="1">
    <location>
        <begin position="1325"/>
        <end position="1352"/>
    </location>
</feature>
<name>A0A7R9BJG1_9CRUS</name>
<keyword evidence="4" id="KW-1185">Reference proteome</keyword>
<reference evidence="3" key="1">
    <citation type="submission" date="2020-11" db="EMBL/GenBank/DDBJ databases">
        <authorList>
            <person name="Tran Van P."/>
        </authorList>
    </citation>
    <scope>NUCLEOTIDE SEQUENCE</scope>
</reference>
<organism evidence="3">
    <name type="scientific">Notodromas monacha</name>
    <dbReference type="NCBI Taxonomy" id="399045"/>
    <lineage>
        <taxon>Eukaryota</taxon>
        <taxon>Metazoa</taxon>
        <taxon>Ecdysozoa</taxon>
        <taxon>Arthropoda</taxon>
        <taxon>Crustacea</taxon>
        <taxon>Oligostraca</taxon>
        <taxon>Ostracoda</taxon>
        <taxon>Podocopa</taxon>
        <taxon>Podocopida</taxon>
        <taxon>Cypridocopina</taxon>
        <taxon>Cypridoidea</taxon>
        <taxon>Cyprididae</taxon>
        <taxon>Notodromas</taxon>
    </lineage>
</organism>
<gene>
    <name evidence="3" type="ORF">NMOB1V02_LOCUS2747</name>
</gene>
<protein>
    <submittedName>
        <fullName evidence="3">Uncharacterized protein</fullName>
    </submittedName>
</protein>
<evidence type="ECO:0000313" key="4">
    <source>
        <dbReference type="Proteomes" id="UP000678499"/>
    </source>
</evidence>
<feature type="compositionally biased region" description="Polar residues" evidence="2">
    <location>
        <begin position="1489"/>
        <end position="1507"/>
    </location>
</feature>
<feature type="region of interest" description="Disordered" evidence="2">
    <location>
        <begin position="1482"/>
        <end position="1511"/>
    </location>
</feature>
<proteinExistence type="predicted"/>
<dbReference type="Proteomes" id="UP000678499">
    <property type="component" value="Unassembled WGS sequence"/>
</dbReference>